<dbReference type="EMBL" id="CP136051">
    <property type="protein sequence ID" value="WOK06172.1"/>
    <property type="molecule type" value="Genomic_DNA"/>
</dbReference>
<dbReference type="SUPFAM" id="SSF69318">
    <property type="entry name" value="Integrin alpha N-terminal domain"/>
    <property type="match status" value="2"/>
</dbReference>
<dbReference type="NCBIfam" id="TIGR04131">
    <property type="entry name" value="Bac_Flav_CTERM"/>
    <property type="match status" value="1"/>
</dbReference>
<dbReference type="PANTHER" id="PTHR44103:SF1">
    <property type="entry name" value="PROPROTEIN CONVERTASE P"/>
    <property type="match status" value="1"/>
</dbReference>
<protein>
    <submittedName>
        <fullName evidence="2">Gliding motility-associated C-terminal domain-containing protein</fullName>
    </submittedName>
</protein>
<accession>A0ABZ0IRF2</accession>
<dbReference type="RefSeq" id="WP_317488906.1">
    <property type="nucleotide sequence ID" value="NZ_CP136051.1"/>
</dbReference>
<evidence type="ECO:0000313" key="2">
    <source>
        <dbReference type="EMBL" id="WOK06172.1"/>
    </source>
</evidence>
<dbReference type="InterPro" id="IPR026341">
    <property type="entry name" value="T9SS_type_B"/>
</dbReference>
<feature type="chain" id="PRO_5046960001" evidence="1">
    <location>
        <begin position="23"/>
        <end position="839"/>
    </location>
</feature>
<feature type="signal peptide" evidence="1">
    <location>
        <begin position="1"/>
        <end position="22"/>
    </location>
</feature>
<dbReference type="Proteomes" id="UP001302349">
    <property type="component" value="Chromosome"/>
</dbReference>
<proteinExistence type="predicted"/>
<organism evidence="2 3">
    <name type="scientific">Imperialibacter roseus</name>
    <dbReference type="NCBI Taxonomy" id="1324217"/>
    <lineage>
        <taxon>Bacteria</taxon>
        <taxon>Pseudomonadati</taxon>
        <taxon>Bacteroidota</taxon>
        <taxon>Cytophagia</taxon>
        <taxon>Cytophagales</taxon>
        <taxon>Flammeovirgaceae</taxon>
        <taxon>Imperialibacter</taxon>
    </lineage>
</organism>
<dbReference type="PANTHER" id="PTHR44103">
    <property type="entry name" value="PROPROTEIN CONVERTASE P"/>
    <property type="match status" value="1"/>
</dbReference>
<dbReference type="InterPro" id="IPR028994">
    <property type="entry name" value="Integrin_alpha_N"/>
</dbReference>
<keyword evidence="1" id="KW-0732">Signal</keyword>
<keyword evidence="3" id="KW-1185">Reference proteome</keyword>
<name>A0ABZ0IRF2_9BACT</name>
<sequence>MNTLKALGFSILGLLCFSHLRAQTFEAVDTLSVSGIENVSMKWVDLNNNLLYDLILYGNDTLGNGVLQVYLNEGQGKFTLQSASFPNVRISELQPIDYDRDRKIDLAFSGIVNGADTVVSVLLSRENFTFELLPTPVLNGPVEAFQFIDLNYDTVNDLLIARRNDEDSIELKVLKGTAPGFEDLMIEFPLFTEGGFFALDIDSDARKDLLLSGFRQGQSFTRLYKNNGSFEFVDSANFGFEYEQIVQESDTSFFVAVDHQVEAIALGEYDGNRRPDVFVRGKSSMGEDLNVLYRNNGGRIVADQDSMLRNYKIQASHMADFDSDGKTDLWLSASRNDSTFVFWYNNLNAFAEAEPVYRDSLLLTEFADWDQDFNLDFVELRQAREGMSLIFFENQADSINKAPSLPFPQSAVQTAAGEVKISWQAALDSLTDSTSLSYDVLLTDADTAALFDSNMSAKTFSLQQPNHGKALYADHLNFNDLAQGNYLFLVIAVDNAYNALGTGTLQLFNFAICDAELVASSVELCPGTPELFGEQGIKRNWYSDLYGALGQTDLLAYSPIGADVLYGTVADVADCGSGQLVYNITTKPLDSLSADIDDLVQVCEESEITYELPDTWTNVIWSSAALGTIGEGSSLTFAVTQADTISVVAANEFGCFDRAESVIAFFDPQVSDTLITISPGESADITAFGGQAYEWSPANEFDDPFNQKQTVSPDETTDYQVLVKNDAGCERLFNIRVEVGQLGGVANLFSPNGDNRNDQFFLQLSTVPATIDFRVYARSGGLIYQELDVARAVSEGWDGTHKGEKMPPGVYYWRVEGTYSDGRPVLLNGKKSGKINLVR</sequence>
<evidence type="ECO:0000313" key="3">
    <source>
        <dbReference type="Proteomes" id="UP001302349"/>
    </source>
</evidence>
<evidence type="ECO:0000256" key="1">
    <source>
        <dbReference type="SAM" id="SignalP"/>
    </source>
</evidence>
<reference evidence="2 3" key="1">
    <citation type="journal article" date="2023" name="Microbiol. Resour. Announc.">
        <title>Complete Genome Sequence of Imperialibacter roseus strain P4T.</title>
        <authorList>
            <person name="Tizabi D.R."/>
            <person name="Bachvaroff T."/>
            <person name="Hill R.T."/>
        </authorList>
    </citation>
    <scope>NUCLEOTIDE SEQUENCE [LARGE SCALE GENOMIC DNA]</scope>
    <source>
        <strain evidence="2 3">P4T</strain>
    </source>
</reference>
<dbReference type="Pfam" id="PF13585">
    <property type="entry name" value="CHU_C"/>
    <property type="match status" value="1"/>
</dbReference>
<gene>
    <name evidence="2" type="ORF">RT717_24145</name>
</gene>